<organism evidence="2 3">
    <name type="scientific">Xylella fastidiosa subsp. fastidiosa</name>
    <dbReference type="NCBI Taxonomy" id="644356"/>
    <lineage>
        <taxon>Bacteria</taxon>
        <taxon>Pseudomonadati</taxon>
        <taxon>Pseudomonadota</taxon>
        <taxon>Gammaproteobacteria</taxon>
        <taxon>Lysobacterales</taxon>
        <taxon>Lysobacteraceae</taxon>
        <taxon>Xylella</taxon>
    </lineage>
</organism>
<feature type="compositionally biased region" description="Basic residues" evidence="1">
    <location>
        <begin position="9"/>
        <end position="20"/>
    </location>
</feature>
<name>A0AAJ5R2V3_XYLFS</name>
<dbReference type="Proteomes" id="UP001211513">
    <property type="component" value="Plasmid pXF-P2.CFBP8073"/>
</dbReference>
<evidence type="ECO:0000313" key="2">
    <source>
        <dbReference type="EMBL" id="WCF29630.1"/>
    </source>
</evidence>
<proteinExistence type="predicted"/>
<keyword evidence="2" id="KW-0614">Plasmid</keyword>
<feature type="region of interest" description="Disordered" evidence="1">
    <location>
        <begin position="204"/>
        <end position="241"/>
    </location>
</feature>
<accession>A0AAJ5R2V3</accession>
<protein>
    <recommendedName>
        <fullName evidence="4">Replication protein</fullName>
    </recommendedName>
</protein>
<evidence type="ECO:0000313" key="3">
    <source>
        <dbReference type="Proteomes" id="UP001211513"/>
    </source>
</evidence>
<gene>
    <name evidence="2" type="ORF">OK117_12600</name>
</gene>
<evidence type="ECO:0008006" key="4">
    <source>
        <dbReference type="Google" id="ProtNLM"/>
    </source>
</evidence>
<dbReference type="EMBL" id="CP109889">
    <property type="protein sequence ID" value="WCF29630.1"/>
    <property type="molecule type" value="Genomic_DNA"/>
</dbReference>
<dbReference type="RefSeq" id="WP_272143429.1">
    <property type="nucleotide sequence ID" value="NZ_CP109889.1"/>
</dbReference>
<reference evidence="2" key="1">
    <citation type="journal article" date="2022" name="Phytopathology">
        <title>Complete circularized genome resources of seven strains of Xylella fastidiosa subsp. fastidiosa using hybrid assembly reveals unknown plasmids.</title>
        <authorList>
            <person name="Velasco-Amo M.D.P."/>
            <person name="Arias-Giraldo L.F.F."/>
            <person name="Ecija M.R."/>
            <person name="De La Fuente L."/>
            <person name="Marco-Noales E."/>
            <person name="Moralejo E."/>
            <person name="Navas-Cort J.A."/>
            <person name="Landa B.B."/>
        </authorList>
    </citation>
    <scope>NUCLEOTIDE SEQUENCE</scope>
    <source>
        <strain evidence="2">CFBP8073</strain>
    </source>
</reference>
<evidence type="ECO:0000256" key="1">
    <source>
        <dbReference type="SAM" id="MobiDB-lite"/>
    </source>
</evidence>
<dbReference type="AlphaFoldDB" id="A0AAJ5R2V3"/>
<sequence>MAHITKSGLNHKRVQWRRPNGKRRPGVIEATVTALVKSIEQRHGSLWFRLSKTAIIAAYPLIRAFDRIRLLRADGAESLLALAVALMYLADVRTGFIGKPSPSGGRWNRYTLADLAQFAYGGQKTADIARAKRSLKVMMALGWVHPTRQVRHYACNESGTAVFSSEPAVRRLNLNKLCEMTGTAWLLKRDRKYADSLRRSGIVDAGNPPAFPERAGHDLANTHHTRKASTPRGNRGPAKTRDKYTYRRYFESAV</sequence>
<feature type="region of interest" description="Disordered" evidence="1">
    <location>
        <begin position="1"/>
        <end position="20"/>
    </location>
</feature>
<geneLocation type="plasmid" evidence="2 3">
    <name>pXF-P2.CFBP8073</name>
</geneLocation>
<reference evidence="2" key="2">
    <citation type="submission" date="2022-10" db="EMBL/GenBank/DDBJ databases">
        <authorList>
            <person name="Landa B."/>
            <person name="Arias-Giraldo L.F."/>
            <person name="Roman-Ecija M."/>
            <person name="Velasco-Amo M.P."/>
            <person name="De La Fuente L."/>
            <person name="Marco-Noales E."/>
            <person name="Moralejo E."/>
        </authorList>
    </citation>
    <scope>NUCLEOTIDE SEQUENCE</scope>
    <source>
        <strain evidence="2">CFBP8073</strain>
        <plasmid evidence="2">pXF-P2.CFBP8073</plasmid>
    </source>
</reference>